<gene>
    <name evidence="1" type="ORF">ANE_LOCUS9208</name>
</gene>
<dbReference type="AlphaFoldDB" id="A0A565BAY3"/>
<evidence type="ECO:0000313" key="1">
    <source>
        <dbReference type="EMBL" id="VVA98763.1"/>
    </source>
</evidence>
<dbReference type="EMBL" id="CABITT030000003">
    <property type="protein sequence ID" value="VVA98763.1"/>
    <property type="molecule type" value="Genomic_DNA"/>
</dbReference>
<evidence type="ECO:0000313" key="2">
    <source>
        <dbReference type="Proteomes" id="UP000489600"/>
    </source>
</evidence>
<reference evidence="1" key="1">
    <citation type="submission" date="2019-07" db="EMBL/GenBank/DDBJ databases">
        <authorList>
            <person name="Dittberner H."/>
        </authorList>
    </citation>
    <scope>NUCLEOTIDE SEQUENCE [LARGE SCALE GENOMIC DNA]</scope>
</reference>
<name>A0A565BAY3_9BRAS</name>
<organism evidence="1 2">
    <name type="scientific">Arabis nemorensis</name>
    <dbReference type="NCBI Taxonomy" id="586526"/>
    <lineage>
        <taxon>Eukaryota</taxon>
        <taxon>Viridiplantae</taxon>
        <taxon>Streptophyta</taxon>
        <taxon>Embryophyta</taxon>
        <taxon>Tracheophyta</taxon>
        <taxon>Spermatophyta</taxon>
        <taxon>Magnoliopsida</taxon>
        <taxon>eudicotyledons</taxon>
        <taxon>Gunneridae</taxon>
        <taxon>Pentapetalae</taxon>
        <taxon>rosids</taxon>
        <taxon>malvids</taxon>
        <taxon>Brassicales</taxon>
        <taxon>Brassicaceae</taxon>
        <taxon>Arabideae</taxon>
        <taxon>Arabis</taxon>
    </lineage>
</organism>
<comment type="caution">
    <text evidence="1">The sequence shown here is derived from an EMBL/GenBank/DDBJ whole genome shotgun (WGS) entry which is preliminary data.</text>
</comment>
<keyword evidence="2" id="KW-1185">Reference proteome</keyword>
<sequence length="73" mass="8233">MIGGIVEKKTQSSQASSSRCCRNLEEGREKWDALLAKVSQEMESMESWEVIYCEKEGCYRDPGGVGEFIELPI</sequence>
<protein>
    <submittedName>
        <fullName evidence="1">Uncharacterized protein</fullName>
    </submittedName>
</protein>
<proteinExistence type="predicted"/>
<accession>A0A565BAY3</accession>
<dbReference type="Proteomes" id="UP000489600">
    <property type="component" value="Unassembled WGS sequence"/>
</dbReference>